<proteinExistence type="predicted"/>
<organism evidence="1">
    <name type="scientific">Klebsiella phage vB_KpnM_Iguana_ER37</name>
    <dbReference type="NCBI Taxonomy" id="3076781"/>
    <lineage>
        <taxon>Viruses</taxon>
        <taxon>Duplodnaviria</taxon>
        <taxon>Heunggongvirae</taxon>
        <taxon>Uroviricota</taxon>
        <taxon>Caudoviricetes</taxon>
    </lineage>
</organism>
<gene>
    <name evidence="1" type="ORF">FVZTVLPZ_CDS0053</name>
</gene>
<dbReference type="EMBL" id="OR472445">
    <property type="protein sequence ID" value="WNV45550.1"/>
    <property type="molecule type" value="Genomic_DNA"/>
</dbReference>
<reference evidence="1" key="1">
    <citation type="submission" date="2023-08" db="EMBL/GenBank/DDBJ databases">
        <authorList>
            <person name="Rotman E.R."/>
            <person name="Mimee M."/>
        </authorList>
    </citation>
    <scope>NUCLEOTIDE SEQUENCE</scope>
</reference>
<evidence type="ECO:0000313" key="1">
    <source>
        <dbReference type="EMBL" id="WNV45550.1"/>
    </source>
</evidence>
<accession>A0AB38Z368</accession>
<name>A0AB38Z368_9CAUD</name>
<protein>
    <submittedName>
        <fullName evidence="1">Uncharacterized protein</fullName>
    </submittedName>
</protein>
<sequence>MVVLPPQIHRRVSDSRSRIYAQKTGKTGSVFEHVILEINSYGIQHYSYQLRPATVSEEKSVVAHVIVPPSPCKALTII</sequence>